<evidence type="ECO:0000256" key="2">
    <source>
        <dbReference type="SAM" id="SignalP"/>
    </source>
</evidence>
<dbReference type="Gene3D" id="1.20.58.2180">
    <property type="match status" value="1"/>
</dbReference>
<dbReference type="SUPFAM" id="SSF53807">
    <property type="entry name" value="Helical backbone' metal receptor"/>
    <property type="match status" value="1"/>
</dbReference>
<dbReference type="Gene3D" id="3.40.50.1980">
    <property type="entry name" value="Nitrogenase molybdenum iron protein domain"/>
    <property type="match status" value="2"/>
</dbReference>
<gene>
    <name evidence="4" type="ORF">SAMN05660742_105220</name>
</gene>
<evidence type="ECO:0000259" key="3">
    <source>
        <dbReference type="PROSITE" id="PS50983"/>
    </source>
</evidence>
<dbReference type="CDD" id="cd01142">
    <property type="entry name" value="TroA_e"/>
    <property type="match status" value="1"/>
</dbReference>
<dbReference type="PANTHER" id="PTHR30535">
    <property type="entry name" value="VITAMIN B12-BINDING PROTEIN"/>
    <property type="match status" value="1"/>
</dbReference>
<evidence type="ECO:0000256" key="1">
    <source>
        <dbReference type="ARBA" id="ARBA00008814"/>
    </source>
</evidence>
<dbReference type="PROSITE" id="PS50983">
    <property type="entry name" value="FE_B12_PBP"/>
    <property type="match status" value="1"/>
</dbReference>
<dbReference type="InterPro" id="IPR050902">
    <property type="entry name" value="ABC_Transporter_SBP"/>
</dbReference>
<feature type="signal peptide" evidence="2">
    <location>
        <begin position="1"/>
        <end position="25"/>
    </location>
</feature>
<keyword evidence="5" id="KW-1185">Reference proteome</keyword>
<feature type="domain" description="Fe/B12 periplasmic-binding" evidence="3">
    <location>
        <begin position="56"/>
        <end position="323"/>
    </location>
</feature>
<dbReference type="STRING" id="84035.SAMN05660742_105220"/>
<proteinExistence type="inferred from homology"/>
<name>A0A1H6Y075_9FIRM</name>
<accession>A0A1H6Y075</accession>
<sequence>MINKNFNVKYLLIAISIVLSFVVTACGGEQAVTKNEKLVITDTTGAKYEIPNKIDSIADAWPAHNEVLAMLGAGDKIKATVHTKEVRPWLYKVNPHMNDAQTVFTTNDVNIEELMKTKPDIIFIPTNSVNAAKLKDLGIPVLQLAFTDFDGLKDCFRTTGKILGPAASKKAEAYITYLDEKLTKVKAVTDPIAKEQRPKVLHITALNPLIVDGTNTIIDNWIEVAGGINAAADIKGNMKTVTMEQIIAWNPDVIIVSSNTLNNAKDGIRSTDVLLNDPAWQGIKAIQTKKVYVNPDGAFLWDRYGAEEALQIQWAAKVLYPEQFKDIDVVKETQYFYKNFMQYDLSEADANRIIAGQNPEQ</sequence>
<comment type="similarity">
    <text evidence="1">Belongs to the bacterial solute-binding protein 8 family.</text>
</comment>
<organism evidence="4 5">
    <name type="scientific">Propionispira arboris</name>
    <dbReference type="NCBI Taxonomy" id="84035"/>
    <lineage>
        <taxon>Bacteria</taxon>
        <taxon>Bacillati</taxon>
        <taxon>Bacillota</taxon>
        <taxon>Negativicutes</taxon>
        <taxon>Selenomonadales</taxon>
        <taxon>Selenomonadaceae</taxon>
        <taxon>Propionispira</taxon>
    </lineage>
</organism>
<feature type="chain" id="PRO_5038619330" evidence="2">
    <location>
        <begin position="26"/>
        <end position="361"/>
    </location>
</feature>
<protein>
    <submittedName>
        <fullName evidence="4">Iron complex transport system substrate-binding protein</fullName>
    </submittedName>
</protein>
<evidence type="ECO:0000313" key="5">
    <source>
        <dbReference type="Proteomes" id="UP000199662"/>
    </source>
</evidence>
<evidence type="ECO:0000313" key="4">
    <source>
        <dbReference type="EMBL" id="SEJ30520.1"/>
    </source>
</evidence>
<keyword evidence="2" id="KW-0732">Signal</keyword>
<dbReference type="Proteomes" id="UP000199662">
    <property type="component" value="Unassembled WGS sequence"/>
</dbReference>
<dbReference type="Pfam" id="PF01497">
    <property type="entry name" value="Peripla_BP_2"/>
    <property type="match status" value="1"/>
</dbReference>
<dbReference type="EMBL" id="FNZK01000005">
    <property type="protein sequence ID" value="SEJ30520.1"/>
    <property type="molecule type" value="Genomic_DNA"/>
</dbReference>
<dbReference type="PROSITE" id="PS51257">
    <property type="entry name" value="PROKAR_LIPOPROTEIN"/>
    <property type="match status" value="1"/>
</dbReference>
<dbReference type="RefSeq" id="WP_091830473.1">
    <property type="nucleotide sequence ID" value="NZ_FNZK01000005.1"/>
</dbReference>
<reference evidence="5" key="1">
    <citation type="submission" date="2016-10" db="EMBL/GenBank/DDBJ databases">
        <authorList>
            <person name="Varghese N."/>
            <person name="Submissions S."/>
        </authorList>
    </citation>
    <scope>NUCLEOTIDE SEQUENCE [LARGE SCALE GENOMIC DNA]</scope>
    <source>
        <strain evidence="5">DSM 2179</strain>
    </source>
</reference>
<dbReference type="PANTHER" id="PTHR30535:SF34">
    <property type="entry name" value="MOLYBDATE-BINDING PROTEIN MOLA"/>
    <property type="match status" value="1"/>
</dbReference>
<dbReference type="InterPro" id="IPR002491">
    <property type="entry name" value="ABC_transptr_periplasmic_BD"/>
</dbReference>
<dbReference type="AlphaFoldDB" id="A0A1H6Y075"/>